<dbReference type="OrthoDB" id="5574209at2"/>
<evidence type="ECO:0000259" key="2">
    <source>
        <dbReference type="Pfam" id="PF07811"/>
    </source>
</evidence>
<keyword evidence="1" id="KW-0812">Transmembrane</keyword>
<feature type="domain" description="TadE-like" evidence="2">
    <location>
        <begin position="13"/>
        <end position="55"/>
    </location>
</feature>
<keyword evidence="1" id="KW-1133">Transmembrane helix</keyword>
<dbReference type="InterPro" id="IPR012495">
    <property type="entry name" value="TadE-like_dom"/>
</dbReference>
<proteinExistence type="predicted"/>
<reference evidence="3 4" key="1">
    <citation type="submission" date="2018-08" db="EMBL/GenBank/DDBJ databases">
        <title>Genomic Encyclopedia of Type Strains, Phase IV (KMG-IV): sequencing the most valuable type-strain genomes for metagenomic binning, comparative biology and taxonomic classification.</title>
        <authorList>
            <person name="Goeker M."/>
        </authorList>
    </citation>
    <scope>NUCLEOTIDE SEQUENCE [LARGE SCALE GENOMIC DNA]</scope>
    <source>
        <strain evidence="3 4">DSM 26022</strain>
    </source>
</reference>
<comment type="caution">
    <text evidence="3">The sequence shown here is derived from an EMBL/GenBank/DDBJ whole genome shotgun (WGS) entry which is preliminary data.</text>
</comment>
<keyword evidence="4" id="KW-1185">Reference proteome</keyword>
<evidence type="ECO:0000313" key="3">
    <source>
        <dbReference type="EMBL" id="REH39038.1"/>
    </source>
</evidence>
<dbReference type="EMBL" id="QUNR01000002">
    <property type="protein sequence ID" value="REH39038.1"/>
    <property type="molecule type" value="Genomic_DNA"/>
</dbReference>
<dbReference type="AlphaFoldDB" id="A0A3E0H6Z6"/>
<protein>
    <submittedName>
        <fullName evidence="3">Flp pilus assembly protein TadG</fullName>
    </submittedName>
</protein>
<evidence type="ECO:0000313" key="4">
    <source>
        <dbReference type="Proteomes" id="UP000256774"/>
    </source>
</evidence>
<dbReference type="RefSeq" id="WP_116208048.1">
    <property type="nucleotide sequence ID" value="NZ_QUNR01000002.1"/>
</dbReference>
<gene>
    <name evidence="3" type="ORF">DFR26_1211</name>
</gene>
<dbReference type="Pfam" id="PF07811">
    <property type="entry name" value="TadE"/>
    <property type="match status" value="1"/>
</dbReference>
<keyword evidence="1" id="KW-0472">Membrane</keyword>
<accession>A0A3E0H6Z6</accession>
<name>A0A3E0H6Z6_9GAMM</name>
<feature type="transmembrane region" description="Helical" evidence="1">
    <location>
        <begin position="21"/>
        <end position="43"/>
    </location>
</feature>
<evidence type="ECO:0000256" key="1">
    <source>
        <dbReference type="SAM" id="Phobius"/>
    </source>
</evidence>
<sequence length="162" mass="17766">MTLRRHTHARERGTTAIEFSFVFALLFGIFWAIVSYAMPFFLYQVMSQAVSESARYALRIDPSLNDSAIETLINNYIKAEPLAVLPTRFQAIINNANADPSTISDSLNDGISYRTLNVTLTYPGCSTTAQASCIVPALNLFGVSIPKLGAFDATATVHLGRR</sequence>
<dbReference type="Proteomes" id="UP000256774">
    <property type="component" value="Unassembled WGS sequence"/>
</dbReference>
<organism evidence="3 4">
    <name type="scientific">Paraperlucidibaca baekdonensis</name>
    <dbReference type="NCBI Taxonomy" id="748120"/>
    <lineage>
        <taxon>Bacteria</taxon>
        <taxon>Pseudomonadati</taxon>
        <taxon>Pseudomonadota</taxon>
        <taxon>Gammaproteobacteria</taxon>
        <taxon>Moraxellales</taxon>
        <taxon>Moraxellaceae</taxon>
        <taxon>Paraperlucidibaca</taxon>
    </lineage>
</organism>